<comment type="subcellular location">
    <subcellularLocation>
        <location evidence="1">Fimbrium</location>
    </subcellularLocation>
</comment>
<keyword evidence="5" id="KW-0106">Calcium</keyword>
<sequence length="1095" mass="116680">MNQRTIQPIWLATLLLLATVAMLFKTALAFSAFLPSQEPVGYVAQLRPTNPDLSSNAENIFRTLYERDGWSGNVLAFGIDKYGAIASTPKLNMAELLDARTSARTIVTMKSDGSKVPFSLNSLSATQQGYLSRSTAETGVASSQQVLDYLRGDRSLETDGLSGALRARISRLGDIVHSRPFYVSDSRLASGRAKTASAPLPTLFVGSNDGMLHAFDASFNSSTSGQERWAYVPSMLIPKMSALADTSYAHDYFVDGSVSVGYISAGAKRILVGALGAGGRGLYALDITGDAGLAPGDEATAASHIKWEITTSTINYVDSYSYANLGYTYSNPILGKVKDIDAVIVGNGYLGADGRAYLYIINADTGALMGSPIATDSQTGNGLSTPAVVDSDGDGSIDYVFAGDLLGRMWRFDVNSGASKLVYDTARTPAQPITMAPSVRVHPNGGYMVNFATGSMLTAADSTDGSTVYAAYGIWDSAPATNTAMLTQTLTTRCFKLVGGACSRYTRTITSPQTPDWSTGTASNPHSRGWITPLPAGERVVGSGSLIDDGRFHFIAYNPTASSTPIAGAQSVKGSNYLMELNSLSGGVAENRPFLDFNEDGQITDADRQVWRTGDVETSPATSNGSPILTADGVPVGYFYSIGVSSQPVLVQAATTTKVLFNQNPDVDMPRPVVNARTVTTTTVVPDPGISGGDFDVDFFYGPSLSNCSGRDCKFQVDYHSYDSDYDATGMNFLDPGDAKFNLSKAIPSTSTPFKVLVQNQYLSPAAQIHIGDSSYRANVDAGYTNIKNYQTSPSITAMSLLSSFAPTYTRANIGSFAVNLPTYAFFQKDWWGGVNGLPADVRTGLHPTSTACVLLGDSAGDGNMFHPAIPPSGVTATGNGTKGYSFNDANNSRASGVRHNGALTFQVIRADTPVGALEQVVAGRPEYGWTVKRDQFTYVLAEYNIYWPYYESFDICYGWRGWTKLAKMDPITCTYPYCPRYAVAGDPRLGRLTSNNLEAIAKATTTVSTVSSATAKVVRSGAITTITYSDGYVITMTQTSNTEAGTTSIRTTDSNGADTTQTYVSPKATVDSGGSQRGTRAITGRISWRELVQP</sequence>
<keyword evidence="6" id="KW-0281">Fimbrium</keyword>
<dbReference type="OrthoDB" id="7156875at2"/>
<evidence type="ECO:0000256" key="3">
    <source>
        <dbReference type="ARBA" id="ARBA00022558"/>
    </source>
</evidence>
<evidence type="ECO:0000313" key="8">
    <source>
        <dbReference type="EMBL" id="RFO98872.1"/>
    </source>
</evidence>
<feature type="domain" description="PilY1 beta-propeller" evidence="7">
    <location>
        <begin position="188"/>
        <end position="417"/>
    </location>
</feature>
<dbReference type="RefSeq" id="WP_117173879.1">
    <property type="nucleotide sequence ID" value="NZ_QFZK01000001.1"/>
</dbReference>
<evidence type="ECO:0000256" key="5">
    <source>
        <dbReference type="ARBA" id="ARBA00022837"/>
    </source>
</evidence>
<keyword evidence="4" id="KW-0479">Metal-binding</keyword>
<evidence type="ECO:0000259" key="7">
    <source>
        <dbReference type="Pfam" id="PF05567"/>
    </source>
</evidence>
<keyword evidence="3" id="KW-1029">Fimbrium biogenesis</keyword>
<reference evidence="8 9" key="1">
    <citation type="submission" date="2018-05" db="EMBL/GenBank/DDBJ databases">
        <title>Rhodoferax soyangensis sp.nov., isolated from an oligotrophic freshwater lake.</title>
        <authorList>
            <person name="Park M."/>
        </authorList>
    </citation>
    <scope>NUCLEOTIDE SEQUENCE [LARGE SCALE GENOMIC DNA]</scope>
    <source>
        <strain evidence="8 9">IMCC26218</strain>
    </source>
</reference>
<organism evidence="8 9">
    <name type="scientific">Rhodoferax lacus</name>
    <dbReference type="NCBI Taxonomy" id="2184758"/>
    <lineage>
        <taxon>Bacteria</taxon>
        <taxon>Pseudomonadati</taxon>
        <taxon>Pseudomonadota</taxon>
        <taxon>Betaproteobacteria</taxon>
        <taxon>Burkholderiales</taxon>
        <taxon>Comamonadaceae</taxon>
        <taxon>Rhodoferax</taxon>
    </lineage>
</organism>
<comment type="caution">
    <text evidence="8">The sequence shown here is derived from an EMBL/GenBank/DDBJ whole genome shotgun (WGS) entry which is preliminary data.</text>
</comment>
<dbReference type="SUPFAM" id="SSF50998">
    <property type="entry name" value="Quinoprotein alcohol dehydrogenase-like"/>
    <property type="match status" value="1"/>
</dbReference>
<dbReference type="InterPro" id="IPR011047">
    <property type="entry name" value="Quinoprotein_ADH-like_sf"/>
</dbReference>
<evidence type="ECO:0000256" key="4">
    <source>
        <dbReference type="ARBA" id="ARBA00022723"/>
    </source>
</evidence>
<dbReference type="InterPro" id="IPR008707">
    <property type="entry name" value="B-propeller_PilY1"/>
</dbReference>
<name>A0A3E1RIQ0_9BURK</name>
<accession>A0A3E1RIQ0</accession>
<protein>
    <recommendedName>
        <fullName evidence="7">PilY1 beta-propeller domain-containing protein</fullName>
    </recommendedName>
</protein>
<dbReference type="GO" id="GO:0009289">
    <property type="term" value="C:pilus"/>
    <property type="evidence" value="ECO:0007669"/>
    <property type="project" value="UniProtKB-SubCell"/>
</dbReference>
<dbReference type="GO" id="GO:0046872">
    <property type="term" value="F:metal ion binding"/>
    <property type="evidence" value="ECO:0007669"/>
    <property type="project" value="UniProtKB-KW"/>
</dbReference>
<evidence type="ECO:0000313" key="9">
    <source>
        <dbReference type="Proteomes" id="UP000260665"/>
    </source>
</evidence>
<evidence type="ECO:0000256" key="1">
    <source>
        <dbReference type="ARBA" id="ARBA00004561"/>
    </source>
</evidence>
<dbReference type="Pfam" id="PF05567">
    <property type="entry name" value="T4P_PilY1"/>
    <property type="match status" value="1"/>
</dbReference>
<gene>
    <name evidence="8" type="ORF">DIC66_03100</name>
</gene>
<evidence type="ECO:0000256" key="2">
    <source>
        <dbReference type="ARBA" id="ARBA00008387"/>
    </source>
</evidence>
<keyword evidence="9" id="KW-1185">Reference proteome</keyword>
<dbReference type="Proteomes" id="UP000260665">
    <property type="component" value="Unassembled WGS sequence"/>
</dbReference>
<evidence type="ECO:0000256" key="6">
    <source>
        <dbReference type="ARBA" id="ARBA00023263"/>
    </source>
</evidence>
<proteinExistence type="inferred from homology"/>
<comment type="similarity">
    <text evidence="2">Belongs to the PilY1 family.</text>
</comment>
<dbReference type="EMBL" id="QFZK01000001">
    <property type="protein sequence ID" value="RFO98872.1"/>
    <property type="molecule type" value="Genomic_DNA"/>
</dbReference>
<dbReference type="AlphaFoldDB" id="A0A3E1RIQ0"/>